<dbReference type="GO" id="GO:0015833">
    <property type="term" value="P:peptide transport"/>
    <property type="evidence" value="ECO:0007669"/>
    <property type="project" value="UniProtKB-KW"/>
</dbReference>
<dbReference type="InterPro" id="IPR000515">
    <property type="entry name" value="MetI-like"/>
</dbReference>
<dbReference type="CDD" id="cd06261">
    <property type="entry name" value="TM_PBP2"/>
    <property type="match status" value="1"/>
</dbReference>
<organism evidence="12 13">
    <name type="scientific">Azospirillum humicireducens</name>
    <dbReference type="NCBI Taxonomy" id="1226968"/>
    <lineage>
        <taxon>Bacteria</taxon>
        <taxon>Pseudomonadati</taxon>
        <taxon>Pseudomonadota</taxon>
        <taxon>Alphaproteobacteria</taxon>
        <taxon>Rhodospirillales</taxon>
        <taxon>Azospirillaceae</taxon>
        <taxon>Azospirillum</taxon>
    </lineage>
</organism>
<evidence type="ECO:0000256" key="10">
    <source>
        <dbReference type="RuleBase" id="RU363032"/>
    </source>
</evidence>
<feature type="transmembrane region" description="Helical" evidence="10">
    <location>
        <begin position="213"/>
        <end position="232"/>
    </location>
</feature>
<sequence>MTARTDPPFAHRPAGWRDWLTTDTPQSRAQARLGRAWAGWTAFRRNRLAVAGLLIVLALVVVAAFAPLLAPHHPYAQDLNSRLLPPSAAHWLGTDAFGRDILSRLIHGARLTLMIVALVAATAPLAGLVIGTVAGYFGGWVDTVLMRITDIALAFPKLILALAFVAALGPGIENAVIAIAITSWPPYARIARAETLTVRRADFISAARLQGASSLRIILGHIMPLCVASLIVRTTLDMAGVILTAAGLGFLGLGAQPPLPEWGAMIANGRQYVLEQWWVAAMPGLAIFIVSLGFNLLGDGLRDVLDPKGD</sequence>
<reference evidence="12 13" key="1">
    <citation type="journal article" date="2013" name="Int. J. Syst. Evol. Microbiol.">
        <title>Azospirillum humicireducens sp. nov., a nitrogen-fixing bacterium isolated from a microbial fuel cell.</title>
        <authorList>
            <person name="Zhou S."/>
            <person name="Han L."/>
            <person name="Wang Y."/>
            <person name="Yang G."/>
            <person name="Zhuang L."/>
            <person name="Hu P."/>
        </authorList>
    </citation>
    <scope>NUCLEOTIDE SEQUENCE [LARGE SCALE GENOMIC DNA]</scope>
    <source>
        <strain evidence="12 13">SgZ-5</strain>
    </source>
</reference>
<dbReference type="NCBIfam" id="NF045474">
    <property type="entry name" value="Opp2C"/>
    <property type="match status" value="1"/>
</dbReference>
<dbReference type="AlphaFoldDB" id="A0A160JH20"/>
<dbReference type="GO" id="GO:0015031">
    <property type="term" value="P:protein transport"/>
    <property type="evidence" value="ECO:0007669"/>
    <property type="project" value="UniProtKB-KW"/>
</dbReference>
<feature type="transmembrane region" description="Helical" evidence="10">
    <location>
        <begin position="111"/>
        <end position="137"/>
    </location>
</feature>
<evidence type="ECO:0000256" key="6">
    <source>
        <dbReference type="ARBA" id="ARBA00022927"/>
    </source>
</evidence>
<evidence type="ECO:0000256" key="5">
    <source>
        <dbReference type="ARBA" id="ARBA00022856"/>
    </source>
</evidence>
<keyword evidence="6" id="KW-0653">Protein transport</keyword>
<evidence type="ECO:0000313" key="13">
    <source>
        <dbReference type="Proteomes" id="UP000077405"/>
    </source>
</evidence>
<keyword evidence="5" id="KW-0571">Peptide transport</keyword>
<evidence type="ECO:0000256" key="8">
    <source>
        <dbReference type="ARBA" id="ARBA00023136"/>
    </source>
</evidence>
<dbReference type="KEGG" id="ahu:A6A40_10620"/>
<dbReference type="STRING" id="1226968.A6A40_10620"/>
<dbReference type="InterPro" id="IPR050366">
    <property type="entry name" value="BP-dependent_transpt_permease"/>
</dbReference>
<dbReference type="InterPro" id="IPR053385">
    <property type="entry name" value="ABC_transport_permease"/>
</dbReference>
<dbReference type="PANTHER" id="PTHR43386:SF1">
    <property type="entry name" value="D,D-DIPEPTIDE TRANSPORT SYSTEM PERMEASE PROTEIN DDPC-RELATED"/>
    <property type="match status" value="1"/>
</dbReference>
<dbReference type="Pfam" id="PF12911">
    <property type="entry name" value="OppC_N"/>
    <property type="match status" value="1"/>
</dbReference>
<feature type="transmembrane region" description="Helical" evidence="10">
    <location>
        <begin position="158"/>
        <end position="181"/>
    </location>
</feature>
<dbReference type="PANTHER" id="PTHR43386">
    <property type="entry name" value="OLIGOPEPTIDE TRANSPORT SYSTEM PERMEASE PROTEIN APPC"/>
    <property type="match status" value="1"/>
</dbReference>
<keyword evidence="8 10" id="KW-0472">Membrane</keyword>
<keyword evidence="13" id="KW-1185">Reference proteome</keyword>
<evidence type="ECO:0000256" key="4">
    <source>
        <dbReference type="ARBA" id="ARBA00022692"/>
    </source>
</evidence>
<accession>A0A160JH20</accession>
<dbReference type="Proteomes" id="UP000077405">
    <property type="component" value="Chromosome"/>
</dbReference>
<keyword evidence="2 10" id="KW-0813">Transport</keyword>
<evidence type="ECO:0000259" key="11">
    <source>
        <dbReference type="PROSITE" id="PS50928"/>
    </source>
</evidence>
<comment type="subcellular location">
    <subcellularLocation>
        <location evidence="1 10">Cell membrane</location>
        <topology evidence="1 10">Multi-pass membrane protein</topology>
    </subcellularLocation>
</comment>
<feature type="domain" description="ABC transmembrane type-1" evidence="11">
    <location>
        <begin position="109"/>
        <end position="298"/>
    </location>
</feature>
<evidence type="ECO:0000256" key="3">
    <source>
        <dbReference type="ARBA" id="ARBA00022475"/>
    </source>
</evidence>
<dbReference type="Gene3D" id="1.10.3720.10">
    <property type="entry name" value="MetI-like"/>
    <property type="match status" value="1"/>
</dbReference>
<dbReference type="PROSITE" id="PS50928">
    <property type="entry name" value="ABC_TM1"/>
    <property type="match status" value="1"/>
</dbReference>
<protein>
    <submittedName>
        <fullName evidence="12">ABC transporter permease</fullName>
    </submittedName>
</protein>
<dbReference type="OrthoDB" id="9766870at2"/>
<feature type="transmembrane region" description="Helical" evidence="10">
    <location>
        <begin position="239"/>
        <end position="257"/>
    </location>
</feature>
<dbReference type="InterPro" id="IPR035906">
    <property type="entry name" value="MetI-like_sf"/>
</dbReference>
<comment type="similarity">
    <text evidence="9">Belongs to the binding-protein-dependent transport system permease family. OppBC subfamily.</text>
</comment>
<keyword evidence="4 10" id="KW-0812">Transmembrane</keyword>
<evidence type="ECO:0000313" key="12">
    <source>
        <dbReference type="EMBL" id="ANC92318.1"/>
    </source>
</evidence>
<dbReference type="EMBL" id="CP015285">
    <property type="protein sequence ID" value="ANC92318.1"/>
    <property type="molecule type" value="Genomic_DNA"/>
</dbReference>
<keyword evidence="7 10" id="KW-1133">Transmembrane helix</keyword>
<feature type="transmembrane region" description="Helical" evidence="10">
    <location>
        <begin position="277"/>
        <end position="298"/>
    </location>
</feature>
<dbReference type="RefSeq" id="WP_063635381.1">
    <property type="nucleotide sequence ID" value="NZ_CP015285.1"/>
</dbReference>
<dbReference type="GO" id="GO:0005886">
    <property type="term" value="C:plasma membrane"/>
    <property type="evidence" value="ECO:0007669"/>
    <property type="project" value="UniProtKB-SubCell"/>
</dbReference>
<gene>
    <name evidence="12" type="ORF">A6A40_10620</name>
</gene>
<feature type="transmembrane region" description="Helical" evidence="10">
    <location>
        <begin position="48"/>
        <end position="70"/>
    </location>
</feature>
<evidence type="ECO:0000256" key="2">
    <source>
        <dbReference type="ARBA" id="ARBA00022448"/>
    </source>
</evidence>
<proteinExistence type="inferred from homology"/>
<dbReference type="GO" id="GO:0055085">
    <property type="term" value="P:transmembrane transport"/>
    <property type="evidence" value="ECO:0007669"/>
    <property type="project" value="InterPro"/>
</dbReference>
<keyword evidence="3" id="KW-1003">Cell membrane</keyword>
<evidence type="ECO:0000256" key="9">
    <source>
        <dbReference type="ARBA" id="ARBA00024202"/>
    </source>
</evidence>
<dbReference type="SUPFAM" id="SSF161098">
    <property type="entry name" value="MetI-like"/>
    <property type="match status" value="1"/>
</dbReference>
<evidence type="ECO:0000256" key="1">
    <source>
        <dbReference type="ARBA" id="ARBA00004651"/>
    </source>
</evidence>
<evidence type="ECO:0000256" key="7">
    <source>
        <dbReference type="ARBA" id="ARBA00022989"/>
    </source>
</evidence>
<dbReference type="Pfam" id="PF00528">
    <property type="entry name" value="BPD_transp_1"/>
    <property type="match status" value="1"/>
</dbReference>
<dbReference type="InterPro" id="IPR025966">
    <property type="entry name" value="OppC_N"/>
</dbReference>
<name>A0A160JH20_9PROT</name>